<organism evidence="2 3">
    <name type="scientific">Mycobacterium kansasii</name>
    <dbReference type="NCBI Taxonomy" id="1768"/>
    <lineage>
        <taxon>Bacteria</taxon>
        <taxon>Bacillati</taxon>
        <taxon>Actinomycetota</taxon>
        <taxon>Actinomycetes</taxon>
        <taxon>Mycobacteriales</taxon>
        <taxon>Mycobacteriaceae</taxon>
        <taxon>Mycobacterium</taxon>
    </lineage>
</organism>
<name>A0A1V3WHF1_MYCKA</name>
<protein>
    <submittedName>
        <fullName evidence="2">Uncharacterized protein</fullName>
    </submittedName>
</protein>
<comment type="caution">
    <text evidence="2">The sequence shown here is derived from an EMBL/GenBank/DDBJ whole genome shotgun (WGS) entry which is preliminary data.</text>
</comment>
<evidence type="ECO:0000313" key="2">
    <source>
        <dbReference type="EMBL" id="OOK66413.1"/>
    </source>
</evidence>
<dbReference type="AlphaFoldDB" id="A0A1V3WHF1"/>
<evidence type="ECO:0000313" key="3">
    <source>
        <dbReference type="Proteomes" id="UP000189229"/>
    </source>
</evidence>
<feature type="region of interest" description="Disordered" evidence="1">
    <location>
        <begin position="1"/>
        <end position="27"/>
    </location>
</feature>
<reference evidence="2 3" key="1">
    <citation type="submission" date="2017-02" db="EMBL/GenBank/DDBJ databases">
        <title>Complete genome sequences of Mycobacterium kansasii strains isolated from rhesus macaques.</title>
        <authorList>
            <person name="Panda A."/>
            <person name="Nagaraj S."/>
            <person name="Zhao X."/>
            <person name="Tettelin H."/>
            <person name="Detolla L.J."/>
        </authorList>
    </citation>
    <scope>NUCLEOTIDE SEQUENCE [LARGE SCALE GENOMIC DNA]</scope>
    <source>
        <strain evidence="2 3">11-3813</strain>
    </source>
</reference>
<dbReference type="Proteomes" id="UP000189229">
    <property type="component" value="Unassembled WGS sequence"/>
</dbReference>
<accession>A0A1V3WHF1</accession>
<sequence length="84" mass="9267">MATMRAARPAEEPGNQTQPWRRCGPHGPLMAPSVRSWRGVCTDGAERAVRAGHSRIYHPTFTLEAATAHSKPSSHTRYAECRPT</sequence>
<gene>
    <name evidence="2" type="ORF">BZL30_8225</name>
</gene>
<evidence type="ECO:0000256" key="1">
    <source>
        <dbReference type="SAM" id="MobiDB-lite"/>
    </source>
</evidence>
<dbReference type="EMBL" id="MVBM01000009">
    <property type="protein sequence ID" value="OOK66413.1"/>
    <property type="molecule type" value="Genomic_DNA"/>
</dbReference>
<proteinExistence type="predicted"/>